<sequence>MFVLGSPSFAADRPKLITEELYAYRSDAPPNHSSGDIQNFEVFWHKLLLGMRVDQLGPLSDGHSACHYDNALAVLKQIRLELGEANAYQKLWAENQDKVFSACDVRRANSQPPQAIKLLKPLPSRAPSDFLYQSASYHFYKREFDKSLELYQQVENDSKAPLRATAAYMTLRCLAQLKRVEEAYDKADRILADPSFKTVHDIAANYRFILMNPTAWPVKAITAELASKHLAWLVSLIKIAPANAADFNQAYKDYFDALEQLDGYFPLFAPDTLAVDWWITDTAALSPRMQAVKNLAPTHEFVDWMQAQWAYNVFTADWLWALHQKDHAYWAQNQNIVSHAWKRWQQGDGGEWLQIAITRTHPQTPLAGEIIKSATPFLTNSWQGETLEYREWLFDLWENLIRLHLGRGEHAAALDLMKNFASYKTLFDGGLGHRPYTNRSHGKSLKNLLRWLVYAGKTDDARLALQVILQQYPVSFKHWRNLLASEWNEVIASAPKHNLWDYRGDLLLENGEELWQYLINMLPAKKLYQLAEAGNIESSDRGYLARAALTRAFLLNMDDHTINQYSALVAKLNPSIRERVLSAVDNHSKNDYIDLMLRMPRFRPQPFTGIPLVNARENEVEDNFKAIDIFNHKDNNWWCRFDQRKLEDRLFDYAKVTPYGNLLFRGDISAEFAPYIEHQKAAFAKHPYKQLLDKQEIAALEAIPDAPQYLSEAVITRKIKSPASDAVRKQQASNLHHAIRTTRYGCVGHGPSSKQAFLLLQNQYSDTVWATATPYWFDYSKFFGNYSP</sequence>
<evidence type="ECO:0008006" key="3">
    <source>
        <dbReference type="Google" id="ProtNLM"/>
    </source>
</evidence>
<dbReference type="AlphaFoldDB" id="A0A177M891"/>
<proteinExistence type="predicted"/>
<accession>A0A177M891</accession>
<name>A0A177M891_METMH</name>
<evidence type="ECO:0000313" key="1">
    <source>
        <dbReference type="EMBL" id="OAI01754.1"/>
    </source>
</evidence>
<organism evidence="1 2">
    <name type="scientific">Methylomonas methanica</name>
    <dbReference type="NCBI Taxonomy" id="421"/>
    <lineage>
        <taxon>Bacteria</taxon>
        <taxon>Pseudomonadati</taxon>
        <taxon>Pseudomonadota</taxon>
        <taxon>Gammaproteobacteria</taxon>
        <taxon>Methylococcales</taxon>
        <taxon>Methylococcaceae</taxon>
        <taxon>Methylomonas</taxon>
    </lineage>
</organism>
<dbReference type="Proteomes" id="UP000077763">
    <property type="component" value="Unassembled WGS sequence"/>
</dbReference>
<protein>
    <recommendedName>
        <fullName evidence="3">Tetratricopeptide repeat protein</fullName>
    </recommendedName>
</protein>
<gene>
    <name evidence="1" type="ORF">A1353_00610</name>
</gene>
<evidence type="ECO:0000313" key="2">
    <source>
        <dbReference type="Proteomes" id="UP000077763"/>
    </source>
</evidence>
<dbReference type="EMBL" id="LUUH01000066">
    <property type="protein sequence ID" value="OAI01754.1"/>
    <property type="molecule type" value="Genomic_DNA"/>
</dbReference>
<comment type="caution">
    <text evidence="1">The sequence shown here is derived from an EMBL/GenBank/DDBJ whole genome shotgun (WGS) entry which is preliminary data.</text>
</comment>
<reference evidence="2" key="1">
    <citation type="submission" date="2016-03" db="EMBL/GenBank/DDBJ databases">
        <authorList>
            <person name="Heylen K."/>
            <person name="De Vos P."/>
            <person name="Vekeman B."/>
        </authorList>
    </citation>
    <scope>NUCLEOTIDE SEQUENCE [LARGE SCALE GENOMIC DNA]</scope>
    <source>
        <strain evidence="2">R-45371</strain>
    </source>
</reference>